<reference evidence="2 3" key="1">
    <citation type="submission" date="2024-02" db="EMBL/GenBank/DDBJ databases">
        <authorList>
            <person name="Chen Y."/>
            <person name="Shah S."/>
            <person name="Dougan E. K."/>
            <person name="Thang M."/>
            <person name="Chan C."/>
        </authorList>
    </citation>
    <scope>NUCLEOTIDE SEQUENCE [LARGE SCALE GENOMIC DNA]</scope>
</reference>
<evidence type="ECO:0000313" key="3">
    <source>
        <dbReference type="Proteomes" id="UP001642464"/>
    </source>
</evidence>
<name>A0ABP0S973_9DINO</name>
<evidence type="ECO:0000256" key="1">
    <source>
        <dbReference type="SAM" id="Phobius"/>
    </source>
</evidence>
<dbReference type="Proteomes" id="UP001642464">
    <property type="component" value="Unassembled WGS sequence"/>
</dbReference>
<protein>
    <recommendedName>
        <fullName evidence="4">SH3 domain-containing protein</fullName>
    </recommendedName>
</protein>
<proteinExistence type="predicted"/>
<feature type="transmembrane region" description="Helical" evidence="1">
    <location>
        <begin position="20"/>
        <end position="39"/>
    </location>
</feature>
<comment type="caution">
    <text evidence="2">The sequence shown here is derived from an EMBL/GenBank/DDBJ whole genome shotgun (WGS) entry which is preliminary data.</text>
</comment>
<keyword evidence="1" id="KW-1133">Transmembrane helix</keyword>
<keyword evidence="3" id="KW-1185">Reference proteome</keyword>
<gene>
    <name evidence="2" type="ORF">SCF082_LOCUS50610</name>
</gene>
<sequence>KVTSFQLAATMVRSASRSGWSIFHVVLAMLLSFELKAFVGPIRSGRSSGQPLGAVAGSRGAPPPGFSDAFGSAERFEGYQPLDRSGFGDGPVPTATRAWFYALTNIRIREKADVSSRALGTVIRQGETFEVDAELVVTGQKYLKLAKQPGWVFTRGLSGDWKGREIAKRSP</sequence>
<evidence type="ECO:0000313" key="2">
    <source>
        <dbReference type="EMBL" id="CAK9108859.1"/>
    </source>
</evidence>
<accession>A0ABP0S973</accession>
<keyword evidence="1" id="KW-0812">Transmembrane</keyword>
<feature type="non-terminal residue" evidence="2">
    <location>
        <position position="1"/>
    </location>
</feature>
<evidence type="ECO:0008006" key="4">
    <source>
        <dbReference type="Google" id="ProtNLM"/>
    </source>
</evidence>
<dbReference type="EMBL" id="CAXAMM010043173">
    <property type="protein sequence ID" value="CAK9108859.1"/>
    <property type="molecule type" value="Genomic_DNA"/>
</dbReference>
<organism evidence="2 3">
    <name type="scientific">Durusdinium trenchii</name>
    <dbReference type="NCBI Taxonomy" id="1381693"/>
    <lineage>
        <taxon>Eukaryota</taxon>
        <taxon>Sar</taxon>
        <taxon>Alveolata</taxon>
        <taxon>Dinophyceae</taxon>
        <taxon>Suessiales</taxon>
        <taxon>Symbiodiniaceae</taxon>
        <taxon>Durusdinium</taxon>
    </lineage>
</organism>
<keyword evidence="1" id="KW-0472">Membrane</keyword>